<gene>
    <name evidence="2" type="ORF">CCMP2556_LOCUS17946</name>
</gene>
<evidence type="ECO:0000259" key="1">
    <source>
        <dbReference type="Pfam" id="PF00644"/>
    </source>
</evidence>
<accession>A0ABP0KW32</accession>
<reference evidence="2 3" key="1">
    <citation type="submission" date="2024-02" db="EMBL/GenBank/DDBJ databases">
        <authorList>
            <person name="Chen Y."/>
            <person name="Shah S."/>
            <person name="Dougan E. K."/>
            <person name="Thang M."/>
            <person name="Chan C."/>
        </authorList>
    </citation>
    <scope>NUCLEOTIDE SEQUENCE [LARGE SCALE GENOMIC DNA]</scope>
</reference>
<feature type="domain" description="PARP catalytic" evidence="1">
    <location>
        <begin position="85"/>
        <end position="146"/>
    </location>
</feature>
<keyword evidence="3" id="KW-1185">Reference proteome</keyword>
<dbReference type="InterPro" id="IPR012317">
    <property type="entry name" value="Poly(ADP-ribose)pol_cat_dom"/>
</dbReference>
<sequence length="198" mass="20282">MGNEQAKVTCSTCQGSGSVEEQAGVAGFVGGALLGGLILGPPGALVGGGLGSQTTVRKICNSCGGSGKKEKKSSTSAKRDWSSFGGRQMTMYHGTSARNAQAIAADGFIPSTGGMLGSGVYLSADRNKAACYGDTIIEVEVRLGKTKKITSQSDSMRTSWSSAGYDSAWVPANCGMVSSGRTETCVADPDRIRVRHVG</sequence>
<proteinExistence type="predicted"/>
<evidence type="ECO:0000313" key="2">
    <source>
        <dbReference type="EMBL" id="CAK9030619.1"/>
    </source>
</evidence>
<comment type="caution">
    <text evidence="2">The sequence shown here is derived from an EMBL/GenBank/DDBJ whole genome shotgun (WGS) entry which is preliminary data.</text>
</comment>
<dbReference type="Pfam" id="PF00644">
    <property type="entry name" value="PARP"/>
    <property type="match status" value="1"/>
</dbReference>
<dbReference type="SUPFAM" id="SSF56399">
    <property type="entry name" value="ADP-ribosylation"/>
    <property type="match status" value="1"/>
</dbReference>
<evidence type="ECO:0000313" key="3">
    <source>
        <dbReference type="Proteomes" id="UP001642484"/>
    </source>
</evidence>
<name>A0ABP0KW32_9DINO</name>
<dbReference type="Gene3D" id="3.90.228.10">
    <property type="match status" value="1"/>
</dbReference>
<dbReference type="PANTHER" id="PTHR36542">
    <property type="entry name" value="GIG2-LIKE PROTEIN DRED-RELATED"/>
    <property type="match status" value="1"/>
</dbReference>
<protein>
    <recommendedName>
        <fullName evidence="1">PARP catalytic domain-containing protein</fullName>
    </recommendedName>
</protein>
<dbReference type="EMBL" id="CAXAMN010010025">
    <property type="protein sequence ID" value="CAK9030619.1"/>
    <property type="molecule type" value="Genomic_DNA"/>
</dbReference>
<dbReference type="Proteomes" id="UP001642484">
    <property type="component" value="Unassembled WGS sequence"/>
</dbReference>
<organism evidence="2 3">
    <name type="scientific">Durusdinium trenchii</name>
    <dbReference type="NCBI Taxonomy" id="1381693"/>
    <lineage>
        <taxon>Eukaryota</taxon>
        <taxon>Sar</taxon>
        <taxon>Alveolata</taxon>
        <taxon>Dinophyceae</taxon>
        <taxon>Suessiales</taxon>
        <taxon>Symbiodiniaceae</taxon>
        <taxon>Durusdinium</taxon>
    </lineage>
</organism>